<keyword evidence="3" id="KW-1185">Reference proteome</keyword>
<protein>
    <submittedName>
        <fullName evidence="2">Uncharacterized protein</fullName>
    </submittedName>
</protein>
<evidence type="ECO:0000313" key="2">
    <source>
        <dbReference type="EMBL" id="CCX34116.1"/>
    </source>
</evidence>
<sequence length="141" mass="15981">MESLLDTLNALPLPPPFPQLIFLLQGATSKLGPYLNDPASLDLKQLALLLFILYMTLSIVGMAARWVMGVFRMMFWIGVAFFSMWVYTVGVEEAWEAVVELGHKLFIMGQGWLGGAKEHEFNFGNQYGEYEGWGQQGKKKW</sequence>
<evidence type="ECO:0000256" key="1">
    <source>
        <dbReference type="SAM" id="Phobius"/>
    </source>
</evidence>
<keyword evidence="1" id="KW-0472">Membrane</keyword>
<feature type="transmembrane region" description="Helical" evidence="1">
    <location>
        <begin position="74"/>
        <end position="91"/>
    </location>
</feature>
<feature type="transmembrane region" description="Helical" evidence="1">
    <location>
        <begin position="46"/>
        <end position="67"/>
    </location>
</feature>
<dbReference type="AlphaFoldDB" id="U4LPM3"/>
<accession>U4LPM3</accession>
<organism evidence="2 3">
    <name type="scientific">Pyronema omphalodes (strain CBS 100304)</name>
    <name type="common">Pyronema confluens</name>
    <dbReference type="NCBI Taxonomy" id="1076935"/>
    <lineage>
        <taxon>Eukaryota</taxon>
        <taxon>Fungi</taxon>
        <taxon>Dikarya</taxon>
        <taxon>Ascomycota</taxon>
        <taxon>Pezizomycotina</taxon>
        <taxon>Pezizomycetes</taxon>
        <taxon>Pezizales</taxon>
        <taxon>Pyronemataceae</taxon>
        <taxon>Pyronema</taxon>
    </lineage>
</organism>
<dbReference type="Pfam" id="PF12716">
    <property type="entry name" value="Apq12"/>
    <property type="match status" value="1"/>
</dbReference>
<dbReference type="Proteomes" id="UP000018144">
    <property type="component" value="Unassembled WGS sequence"/>
</dbReference>
<dbReference type="InterPro" id="IPR024316">
    <property type="entry name" value="APQ12"/>
</dbReference>
<dbReference type="OrthoDB" id="10394502at2759"/>
<evidence type="ECO:0000313" key="3">
    <source>
        <dbReference type="Proteomes" id="UP000018144"/>
    </source>
</evidence>
<name>U4LPM3_PYROM</name>
<gene>
    <name evidence="2" type="ORF">PCON_02616</name>
</gene>
<keyword evidence="1" id="KW-0812">Transmembrane</keyword>
<keyword evidence="1" id="KW-1133">Transmembrane helix</keyword>
<reference evidence="2 3" key="1">
    <citation type="journal article" date="2013" name="PLoS Genet.">
        <title>The genome and development-dependent transcriptomes of Pyronema confluens: a window into fungal evolution.</title>
        <authorList>
            <person name="Traeger S."/>
            <person name="Altegoer F."/>
            <person name="Freitag M."/>
            <person name="Gabaldon T."/>
            <person name="Kempken F."/>
            <person name="Kumar A."/>
            <person name="Marcet-Houben M."/>
            <person name="Poggeler S."/>
            <person name="Stajich J.E."/>
            <person name="Nowrousian M."/>
        </authorList>
    </citation>
    <scope>NUCLEOTIDE SEQUENCE [LARGE SCALE GENOMIC DNA]</scope>
    <source>
        <strain evidence="3">CBS 100304</strain>
        <tissue evidence="2">Vegetative mycelium</tissue>
    </source>
</reference>
<dbReference type="EMBL" id="HF936305">
    <property type="protein sequence ID" value="CCX34116.1"/>
    <property type="molecule type" value="Genomic_DNA"/>
</dbReference>
<proteinExistence type="predicted"/>